<accession>A0AAE4BSN6</accession>
<evidence type="ECO:0000313" key="1">
    <source>
        <dbReference type="EMBL" id="MDR6239966.1"/>
    </source>
</evidence>
<reference evidence="1" key="1">
    <citation type="submission" date="2023-07" db="EMBL/GenBank/DDBJ databases">
        <title>Genomic Encyclopedia of Type Strains, Phase IV (KMG-IV): sequencing the most valuable type-strain genomes for metagenomic binning, comparative biology and taxonomic classification.</title>
        <authorList>
            <person name="Goeker M."/>
        </authorList>
    </citation>
    <scope>NUCLEOTIDE SEQUENCE</scope>
    <source>
        <strain evidence="1">DSM 26174</strain>
    </source>
</reference>
<protein>
    <submittedName>
        <fullName evidence="1">Uncharacterized protein</fullName>
    </submittedName>
</protein>
<dbReference type="EMBL" id="JAVDQD010000003">
    <property type="protein sequence ID" value="MDR6239966.1"/>
    <property type="molecule type" value="Genomic_DNA"/>
</dbReference>
<dbReference type="RefSeq" id="WP_309939780.1">
    <property type="nucleotide sequence ID" value="NZ_AP025305.1"/>
</dbReference>
<name>A0AAE4BSN6_9BACT</name>
<organism evidence="1 2">
    <name type="scientific">Aureibacter tunicatorum</name>
    <dbReference type="NCBI Taxonomy" id="866807"/>
    <lineage>
        <taxon>Bacteria</taxon>
        <taxon>Pseudomonadati</taxon>
        <taxon>Bacteroidota</taxon>
        <taxon>Cytophagia</taxon>
        <taxon>Cytophagales</taxon>
        <taxon>Persicobacteraceae</taxon>
        <taxon>Aureibacter</taxon>
    </lineage>
</organism>
<gene>
    <name evidence="1" type="ORF">HNQ88_003014</name>
</gene>
<sequence length="173" mass="21099">MGKKKYNVTDFDLDIFKFNSGLLCHFATAGGNVYSYFEDEGFHNELRIILRESNFEFKYEINRYLERIIDHRILNQGFDRDKYLHDFVGFAKKGLFSFDKTFLHDSEDLSYHLVAYPIFENRSQYFDLLEYCLESLSDEFKRKFKPYPRYRYWTYYFSINKLDLFNESIKVQL</sequence>
<dbReference type="AlphaFoldDB" id="A0AAE4BSN6"/>
<dbReference type="Proteomes" id="UP001185092">
    <property type="component" value="Unassembled WGS sequence"/>
</dbReference>
<comment type="caution">
    <text evidence="1">The sequence shown here is derived from an EMBL/GenBank/DDBJ whole genome shotgun (WGS) entry which is preliminary data.</text>
</comment>
<proteinExistence type="predicted"/>
<evidence type="ECO:0000313" key="2">
    <source>
        <dbReference type="Proteomes" id="UP001185092"/>
    </source>
</evidence>
<keyword evidence="2" id="KW-1185">Reference proteome</keyword>